<evidence type="ECO:0000256" key="2">
    <source>
        <dbReference type="HAMAP-Rule" id="MF_00634"/>
    </source>
</evidence>
<evidence type="ECO:0000313" key="3">
    <source>
        <dbReference type="EMBL" id="ADP77185.1"/>
    </source>
</evidence>
<dbReference type="OrthoDB" id="53248at2157"/>
<name>E3GY03_METFV</name>
<dbReference type="Pfam" id="PF02594">
    <property type="entry name" value="DUF167"/>
    <property type="match status" value="1"/>
</dbReference>
<reference evidence="3 4" key="1">
    <citation type="journal article" date="2010" name="Stand. Genomic Sci.">
        <title>Complete genome sequence of Methanothermus fervidus type strain (V24S).</title>
        <authorList>
            <person name="Anderson I."/>
            <person name="Djao O.D."/>
            <person name="Misra M."/>
            <person name="Chertkov O."/>
            <person name="Nolan M."/>
            <person name="Lucas S."/>
            <person name="Lapidus A."/>
            <person name="Del Rio T.G."/>
            <person name="Tice H."/>
            <person name="Cheng J.F."/>
            <person name="Tapia R."/>
            <person name="Han C."/>
            <person name="Goodwin L."/>
            <person name="Pitluck S."/>
            <person name="Liolios K."/>
            <person name="Ivanova N."/>
            <person name="Mavromatis K."/>
            <person name="Mikhailova N."/>
            <person name="Pati A."/>
            <person name="Brambilla E."/>
            <person name="Chen A."/>
            <person name="Palaniappan K."/>
            <person name="Land M."/>
            <person name="Hauser L."/>
            <person name="Chang Y.J."/>
            <person name="Jeffries C.D."/>
            <person name="Sikorski J."/>
            <person name="Spring S."/>
            <person name="Rohde M."/>
            <person name="Eichinger K."/>
            <person name="Huber H."/>
            <person name="Wirth R."/>
            <person name="Goker M."/>
            <person name="Detter J.C."/>
            <person name="Woyke T."/>
            <person name="Bristow J."/>
            <person name="Eisen J.A."/>
            <person name="Markowitz V."/>
            <person name="Hugenholtz P."/>
            <person name="Klenk H.P."/>
            <person name="Kyrpides N.C."/>
        </authorList>
    </citation>
    <scope>NUCLEOTIDE SEQUENCE [LARGE SCALE GENOMIC DNA]</scope>
    <source>
        <strain evidence="4">ATCC 43054 / DSM 2088 / JCM 10308 / V24 S</strain>
    </source>
</reference>
<dbReference type="SMART" id="SM01152">
    <property type="entry name" value="DUF167"/>
    <property type="match status" value="1"/>
</dbReference>
<dbReference type="KEGG" id="mfv:Mfer_0383"/>
<gene>
    <name evidence="3" type="ordered locus">Mfer_0383</name>
</gene>
<accession>E3GY03</accession>
<sequence length="97" mass="11309">MEAIMKKGSDVLLQIHVIPSSKKFGIEKYDSWRKRLYVTVKSPARKGKANKEIIEEFSKLFNKEVKIVKGIKSRDKTLVVKDVEYKKIMEIIRGKLK</sequence>
<dbReference type="PANTHER" id="PTHR13420:SF7">
    <property type="entry name" value="UPF0235 PROTEIN C15ORF40"/>
    <property type="match status" value="1"/>
</dbReference>
<dbReference type="Proteomes" id="UP000002315">
    <property type="component" value="Chromosome"/>
</dbReference>
<keyword evidence="4" id="KW-1185">Reference proteome</keyword>
<evidence type="ECO:0000256" key="1">
    <source>
        <dbReference type="ARBA" id="ARBA00010364"/>
    </source>
</evidence>
<proteinExistence type="inferred from homology"/>
<protein>
    <recommendedName>
        <fullName evidence="2">UPF0235 protein Mfer_0383</fullName>
    </recommendedName>
</protein>
<dbReference type="PANTHER" id="PTHR13420">
    <property type="entry name" value="UPF0235 PROTEIN C15ORF40"/>
    <property type="match status" value="1"/>
</dbReference>
<dbReference type="HAMAP" id="MF_00634">
    <property type="entry name" value="UPF0235"/>
    <property type="match status" value="1"/>
</dbReference>
<dbReference type="InterPro" id="IPR003746">
    <property type="entry name" value="DUF167"/>
</dbReference>
<dbReference type="EMBL" id="CP002278">
    <property type="protein sequence ID" value="ADP77185.1"/>
    <property type="molecule type" value="Genomic_DNA"/>
</dbReference>
<dbReference type="STRING" id="523846.Mfer_0383"/>
<dbReference type="AlphaFoldDB" id="E3GY03"/>
<dbReference type="Gene3D" id="3.30.1200.10">
    <property type="entry name" value="YggU-like"/>
    <property type="match status" value="1"/>
</dbReference>
<evidence type="ECO:0000313" key="4">
    <source>
        <dbReference type="Proteomes" id="UP000002315"/>
    </source>
</evidence>
<dbReference type="InterPro" id="IPR036591">
    <property type="entry name" value="YggU-like_sf"/>
</dbReference>
<organism evidence="3 4">
    <name type="scientific">Methanothermus fervidus (strain ATCC 43054 / DSM 2088 / JCM 10308 / V24 S)</name>
    <dbReference type="NCBI Taxonomy" id="523846"/>
    <lineage>
        <taxon>Archaea</taxon>
        <taxon>Methanobacteriati</taxon>
        <taxon>Methanobacteriota</taxon>
        <taxon>Methanomada group</taxon>
        <taxon>Methanobacteria</taxon>
        <taxon>Methanobacteriales</taxon>
        <taxon>Methanothermaceae</taxon>
        <taxon>Methanothermus</taxon>
    </lineage>
</organism>
<dbReference type="GO" id="GO:0005737">
    <property type="term" value="C:cytoplasm"/>
    <property type="evidence" value="ECO:0007669"/>
    <property type="project" value="TreeGrafter"/>
</dbReference>
<dbReference type="HOGENOM" id="CLU_130694_6_1_2"/>
<dbReference type="NCBIfam" id="TIGR00251">
    <property type="entry name" value="DUF167 family protein"/>
    <property type="match status" value="1"/>
</dbReference>
<comment type="similarity">
    <text evidence="1 2">Belongs to the UPF0235 family.</text>
</comment>
<dbReference type="SUPFAM" id="SSF69786">
    <property type="entry name" value="YggU-like"/>
    <property type="match status" value="1"/>
</dbReference>